<feature type="transmembrane region" description="Helical" evidence="3">
    <location>
        <begin position="141"/>
        <end position="162"/>
    </location>
</feature>
<reference evidence="6" key="1">
    <citation type="submission" date="2025-08" db="UniProtKB">
        <authorList>
            <consortium name="Ensembl"/>
        </authorList>
    </citation>
    <scope>IDENTIFICATION</scope>
</reference>
<dbReference type="Pfam" id="PF02140">
    <property type="entry name" value="SUEL_Lectin"/>
    <property type="match status" value="1"/>
</dbReference>
<keyword evidence="3" id="KW-0472">Membrane</keyword>
<feature type="chain" id="PRO_5039940713" evidence="4">
    <location>
        <begin position="17"/>
        <end position="192"/>
    </location>
</feature>
<dbReference type="InterPro" id="IPR043159">
    <property type="entry name" value="Lectin_gal-bd_sf"/>
</dbReference>
<dbReference type="Proteomes" id="UP001108240">
    <property type="component" value="Unplaced"/>
</dbReference>
<keyword evidence="1" id="KW-0430">Lectin</keyword>
<keyword evidence="4" id="KW-0732">Signal</keyword>
<dbReference type="PANTHER" id="PTHR46780">
    <property type="entry name" value="PROTEIN EVA-1"/>
    <property type="match status" value="1"/>
</dbReference>
<evidence type="ECO:0000313" key="7">
    <source>
        <dbReference type="Proteomes" id="UP001108240"/>
    </source>
</evidence>
<dbReference type="GeneTree" id="ENSGT00940000159684"/>
<sequence length="192" mass="21685">MALSLWILFTCTIALSNVSPSAQALSRSAMPFGLMRRELACEGYPIELRCPGSDVIMIETANYGRTDDKICDADPFQMENVQCYLPDAFKIMSQRCNNRTQCVVVAGSDVFPDPCPGTYKYLEIQYECVPYRNKEDGVQPASPLCLLILLSLFSAFCFLRVLFSFAISLLTFVFLFQSFVFTHLCFCSLFLF</sequence>
<feature type="transmembrane region" description="Helical" evidence="3">
    <location>
        <begin position="169"/>
        <end position="191"/>
    </location>
</feature>
<evidence type="ECO:0000259" key="5">
    <source>
        <dbReference type="PROSITE" id="PS50228"/>
    </source>
</evidence>
<reference evidence="6" key="2">
    <citation type="submission" date="2025-09" db="UniProtKB">
        <authorList>
            <consortium name="Ensembl"/>
        </authorList>
    </citation>
    <scope>IDENTIFICATION</scope>
</reference>
<dbReference type="Gene3D" id="2.60.120.740">
    <property type="match status" value="1"/>
</dbReference>
<evidence type="ECO:0000256" key="1">
    <source>
        <dbReference type="ARBA" id="ARBA00022734"/>
    </source>
</evidence>
<protein>
    <submittedName>
        <fullName evidence="6">Adhesion G protein-coupled receptor L1a</fullName>
    </submittedName>
</protein>
<evidence type="ECO:0000256" key="3">
    <source>
        <dbReference type="SAM" id="Phobius"/>
    </source>
</evidence>
<evidence type="ECO:0000256" key="4">
    <source>
        <dbReference type="SAM" id="SignalP"/>
    </source>
</evidence>
<proteinExistence type="predicted"/>
<evidence type="ECO:0000256" key="2">
    <source>
        <dbReference type="ARBA" id="ARBA00022737"/>
    </source>
</evidence>
<dbReference type="Ensembl" id="ENSCCRT00000145952.1">
    <property type="protein sequence ID" value="ENSCCRP00000164516.1"/>
    <property type="gene ID" value="ENSCCRG00000000195.2"/>
</dbReference>
<dbReference type="CDD" id="cd22844">
    <property type="entry name" value="Gal_Rha_Lectin_LPHN1"/>
    <property type="match status" value="1"/>
</dbReference>
<feature type="domain" description="SUEL-type lectin" evidence="5">
    <location>
        <begin position="40"/>
        <end position="129"/>
    </location>
</feature>
<dbReference type="AlphaFoldDB" id="A0A9J8CEH1"/>
<feature type="signal peptide" evidence="4">
    <location>
        <begin position="1"/>
        <end position="16"/>
    </location>
</feature>
<dbReference type="GO" id="GO:0030246">
    <property type="term" value="F:carbohydrate binding"/>
    <property type="evidence" value="ECO:0007669"/>
    <property type="project" value="UniProtKB-KW"/>
</dbReference>
<keyword evidence="3" id="KW-0812">Transmembrane</keyword>
<evidence type="ECO:0000313" key="6">
    <source>
        <dbReference type="Ensembl" id="ENSCCRP00000164516.1"/>
    </source>
</evidence>
<dbReference type="InterPro" id="IPR000922">
    <property type="entry name" value="Lectin_gal-bd_dom"/>
</dbReference>
<accession>A0A9J8CEH1</accession>
<organism evidence="6 7">
    <name type="scientific">Cyprinus carpio carpio</name>
    <dbReference type="NCBI Taxonomy" id="630221"/>
    <lineage>
        <taxon>Eukaryota</taxon>
        <taxon>Metazoa</taxon>
        <taxon>Chordata</taxon>
        <taxon>Craniata</taxon>
        <taxon>Vertebrata</taxon>
        <taxon>Euteleostomi</taxon>
        <taxon>Actinopterygii</taxon>
        <taxon>Neopterygii</taxon>
        <taxon>Teleostei</taxon>
        <taxon>Ostariophysi</taxon>
        <taxon>Cypriniformes</taxon>
        <taxon>Cyprinidae</taxon>
        <taxon>Cyprininae</taxon>
        <taxon>Cyprinus</taxon>
    </lineage>
</organism>
<name>A0A9J8CEH1_CYPCA</name>
<dbReference type="PROSITE" id="PS50228">
    <property type="entry name" value="SUEL_LECTIN"/>
    <property type="match status" value="1"/>
</dbReference>
<dbReference type="FunFam" id="2.60.120.740:FF:000001">
    <property type="entry name" value="Adhesion G protein-coupled receptor L2"/>
    <property type="match status" value="1"/>
</dbReference>
<keyword evidence="2" id="KW-0677">Repeat</keyword>
<keyword evidence="3" id="KW-1133">Transmembrane helix</keyword>
<keyword evidence="7" id="KW-1185">Reference proteome</keyword>